<dbReference type="PANTHER" id="PTHR34814">
    <property type="entry name" value="NITROSOGUANIDINE RESISTANCE PROTEIN SNG1"/>
    <property type="match status" value="1"/>
</dbReference>
<keyword evidence="2" id="KW-0812">Transmembrane</keyword>
<evidence type="ECO:0000259" key="3">
    <source>
        <dbReference type="Pfam" id="PF12051"/>
    </source>
</evidence>
<evidence type="ECO:0000256" key="1">
    <source>
        <dbReference type="SAM" id="MobiDB-lite"/>
    </source>
</evidence>
<dbReference type="AlphaFoldDB" id="A0A8H4J833"/>
<feature type="transmembrane region" description="Helical" evidence="2">
    <location>
        <begin position="387"/>
        <end position="409"/>
    </location>
</feature>
<name>A0A8H4J833_9PEZI</name>
<evidence type="ECO:0000313" key="4">
    <source>
        <dbReference type="EMBL" id="KAF4313654.1"/>
    </source>
</evidence>
<keyword evidence="2" id="KW-0472">Membrane</keyword>
<evidence type="ECO:0000256" key="2">
    <source>
        <dbReference type="SAM" id="Phobius"/>
    </source>
</evidence>
<dbReference type="Pfam" id="PF12051">
    <property type="entry name" value="DUF3533"/>
    <property type="match status" value="1"/>
</dbReference>
<dbReference type="EMBL" id="WWBZ02000001">
    <property type="protein sequence ID" value="KAF4313654.1"/>
    <property type="molecule type" value="Genomic_DNA"/>
</dbReference>
<dbReference type="InterPro" id="IPR053001">
    <property type="entry name" value="MNNG_permease-like"/>
</dbReference>
<keyword evidence="2" id="KW-1133">Transmembrane helix</keyword>
<feature type="transmembrane region" description="Helical" evidence="2">
    <location>
        <begin position="268"/>
        <end position="291"/>
    </location>
</feature>
<feature type="region of interest" description="Disordered" evidence="1">
    <location>
        <begin position="424"/>
        <end position="464"/>
    </location>
</feature>
<dbReference type="PANTHER" id="PTHR34814:SF2">
    <property type="entry name" value="DUF3533 DOMAIN-CONTAINING PROTEIN"/>
    <property type="match status" value="1"/>
</dbReference>
<reference evidence="4" key="1">
    <citation type="submission" date="2020-04" db="EMBL/GenBank/DDBJ databases">
        <title>Genome Assembly and Annotation of Botryosphaeria dothidea sdau 11-99, a Latent Pathogen of Apple Fruit Ring Rot in China.</title>
        <authorList>
            <person name="Yu C."/>
            <person name="Diao Y."/>
            <person name="Lu Q."/>
            <person name="Zhao J."/>
            <person name="Cui S."/>
            <person name="Peng C."/>
            <person name="He B."/>
            <person name="Liu H."/>
        </authorList>
    </citation>
    <scope>NUCLEOTIDE SEQUENCE [LARGE SCALE GENOMIC DNA]</scope>
    <source>
        <strain evidence="4">Sdau11-99</strain>
    </source>
</reference>
<evidence type="ECO:0000313" key="5">
    <source>
        <dbReference type="Proteomes" id="UP000572817"/>
    </source>
</evidence>
<feature type="transmembrane region" description="Helical" evidence="2">
    <location>
        <begin position="328"/>
        <end position="350"/>
    </location>
</feature>
<feature type="transmembrane region" description="Helical" evidence="2">
    <location>
        <begin position="303"/>
        <end position="322"/>
    </location>
</feature>
<accession>A0A8H4J833</accession>
<feature type="compositionally biased region" description="Basic residues" evidence="1">
    <location>
        <begin position="444"/>
        <end position="453"/>
    </location>
</feature>
<dbReference type="Proteomes" id="UP000572817">
    <property type="component" value="Unassembled WGS sequence"/>
</dbReference>
<dbReference type="InterPro" id="IPR022703">
    <property type="entry name" value="DUF3533"/>
</dbReference>
<organism evidence="4 5">
    <name type="scientific">Botryosphaeria dothidea</name>
    <dbReference type="NCBI Taxonomy" id="55169"/>
    <lineage>
        <taxon>Eukaryota</taxon>
        <taxon>Fungi</taxon>
        <taxon>Dikarya</taxon>
        <taxon>Ascomycota</taxon>
        <taxon>Pezizomycotina</taxon>
        <taxon>Dothideomycetes</taxon>
        <taxon>Dothideomycetes incertae sedis</taxon>
        <taxon>Botryosphaeriales</taxon>
        <taxon>Botryosphaeriaceae</taxon>
        <taxon>Botryosphaeria</taxon>
    </lineage>
</organism>
<protein>
    <recommendedName>
        <fullName evidence="3">DUF3533 domain-containing protein</fullName>
    </recommendedName>
</protein>
<proteinExistence type="predicted"/>
<feature type="transmembrane region" description="Helical" evidence="2">
    <location>
        <begin position="30"/>
        <end position="54"/>
    </location>
</feature>
<gene>
    <name evidence="4" type="ORF">GTA08_BOTSDO00978</name>
</gene>
<keyword evidence="5" id="KW-1185">Reference proteome</keyword>
<feature type="transmembrane region" description="Helical" evidence="2">
    <location>
        <begin position="228"/>
        <end position="248"/>
    </location>
</feature>
<dbReference type="GO" id="GO:0016020">
    <property type="term" value="C:membrane"/>
    <property type="evidence" value="ECO:0007669"/>
    <property type="project" value="TreeGrafter"/>
</dbReference>
<sequence>MIAGDRTSKASSNAGTYMDSDFWRGRKKQFGAAVTASFVLLQLLFLTVICYLFGSVFRQSTRLHNLKVLSVDFDGGIIGQSLQAAYRSVEAPSFPGLVTKTTEDYEDVSEVVEAVRRGDYWAAVYTHAGASERLATALQGGSAATSYNATDAITYVWNEIRYATIASGSIKGNLETLIAVSRVAYTRINGTAALSTLNQSDPAAVAAYLNPIQASDINIKHSPQSTKIIYNTIPMVMGIIMQFFFLMAVNGVASSLQLYSHIPFFQNLIVRVCLSFAYTFFGSLCQSAYFWAFKENWDQPASVFFLVWMALWLYQHVQFLVFDVATTFIPMAFTSFFVLSWVIANVTSTIAPFELCPGFYRWAYALPAHETFATLITIWSGGAVNRLYHSLTIMFAWAVVFAPAAFFALKYRCKKAAEAAAEEEQAKREREEDLKKEGRELEKKARRPSHRSRANSTLDGTAALERKESEYFPSATIPFEGTLKRVFSA</sequence>
<feature type="domain" description="DUF3533" evidence="3">
    <location>
        <begin position="38"/>
        <end position="400"/>
    </location>
</feature>
<dbReference type="OrthoDB" id="2140105at2759"/>
<feature type="compositionally biased region" description="Basic and acidic residues" evidence="1">
    <location>
        <begin position="424"/>
        <end position="443"/>
    </location>
</feature>
<comment type="caution">
    <text evidence="4">The sequence shown here is derived from an EMBL/GenBank/DDBJ whole genome shotgun (WGS) entry which is preliminary data.</text>
</comment>